<feature type="region of interest" description="Disordered" evidence="1">
    <location>
        <begin position="1"/>
        <end position="21"/>
    </location>
</feature>
<evidence type="ECO:0000256" key="1">
    <source>
        <dbReference type="SAM" id="MobiDB-lite"/>
    </source>
</evidence>
<protein>
    <submittedName>
        <fullName evidence="2">Uncharacterized protein</fullName>
    </submittedName>
</protein>
<proteinExistence type="predicted"/>
<dbReference type="AlphaFoldDB" id="A0A2U3KXK9"/>
<sequence length="88" mass="9401">MIRSPASSGLEAGQPVIPLPFAKPKEQPARVSVLTPRPGFLFGRGFQGFKVSKFQGSKVARLNLPFLAKTVTAGCDSNHSVFPPPKLP</sequence>
<gene>
    <name evidence="2" type="ORF">SBA1_530030</name>
</gene>
<dbReference type="Proteomes" id="UP000238701">
    <property type="component" value="Unassembled WGS sequence"/>
</dbReference>
<evidence type="ECO:0000313" key="3">
    <source>
        <dbReference type="Proteomes" id="UP000238701"/>
    </source>
</evidence>
<accession>A0A2U3KXK9</accession>
<dbReference type="EMBL" id="OMOD01000148">
    <property type="protein sequence ID" value="SPF44372.1"/>
    <property type="molecule type" value="Genomic_DNA"/>
</dbReference>
<name>A0A2U3KXK9_9BACT</name>
<evidence type="ECO:0000313" key="2">
    <source>
        <dbReference type="EMBL" id="SPF44372.1"/>
    </source>
</evidence>
<organism evidence="2 3">
    <name type="scientific">Candidatus Sulfotelmatobacter kueseliae</name>
    <dbReference type="NCBI Taxonomy" id="2042962"/>
    <lineage>
        <taxon>Bacteria</taxon>
        <taxon>Pseudomonadati</taxon>
        <taxon>Acidobacteriota</taxon>
        <taxon>Terriglobia</taxon>
        <taxon>Terriglobales</taxon>
        <taxon>Candidatus Korobacteraceae</taxon>
        <taxon>Candidatus Sulfotelmatobacter</taxon>
    </lineage>
</organism>
<reference evidence="3" key="1">
    <citation type="submission" date="2018-02" db="EMBL/GenBank/DDBJ databases">
        <authorList>
            <person name="Hausmann B."/>
        </authorList>
    </citation>
    <scope>NUCLEOTIDE SEQUENCE [LARGE SCALE GENOMIC DNA]</scope>
    <source>
        <strain evidence="3">Peat soil MAG SbA1</strain>
    </source>
</reference>